<dbReference type="Gene3D" id="3.10.350.10">
    <property type="entry name" value="LysM domain"/>
    <property type="match status" value="3"/>
</dbReference>
<dbReference type="CDD" id="cd00118">
    <property type="entry name" value="LysM"/>
    <property type="match status" value="3"/>
</dbReference>
<dbReference type="SUPFAM" id="SSF54106">
    <property type="entry name" value="LysM domain"/>
    <property type="match status" value="3"/>
</dbReference>
<name>A0A940WY53_9BACI</name>
<protein>
    <submittedName>
        <fullName evidence="3">LysM peptidoglycan-binding domain-containing protein</fullName>
    </submittedName>
</protein>
<evidence type="ECO:0000313" key="4">
    <source>
        <dbReference type="Proteomes" id="UP000678228"/>
    </source>
</evidence>
<dbReference type="InterPro" id="IPR018392">
    <property type="entry name" value="LysM"/>
</dbReference>
<organism evidence="3 4">
    <name type="scientific">Halalkalibacter suaedae</name>
    <dbReference type="NCBI Taxonomy" id="2822140"/>
    <lineage>
        <taxon>Bacteria</taxon>
        <taxon>Bacillati</taxon>
        <taxon>Bacillota</taxon>
        <taxon>Bacilli</taxon>
        <taxon>Bacillales</taxon>
        <taxon>Bacillaceae</taxon>
        <taxon>Halalkalibacter</taxon>
    </lineage>
</organism>
<dbReference type="SMART" id="SM00257">
    <property type="entry name" value="LysM"/>
    <property type="match status" value="3"/>
</dbReference>
<reference evidence="3" key="1">
    <citation type="submission" date="2021-03" db="EMBL/GenBank/DDBJ databases">
        <title>Bacillus suaedae sp. nov., isolated from Suaeda aralocaspica.</title>
        <authorList>
            <person name="Lei R.F.R."/>
        </authorList>
    </citation>
    <scope>NUCLEOTIDE SEQUENCE</scope>
    <source>
        <strain evidence="3">YZJH907-2</strain>
    </source>
</reference>
<feature type="chain" id="PRO_5037394365" evidence="1">
    <location>
        <begin position="28"/>
        <end position="190"/>
    </location>
</feature>
<feature type="domain" description="LysM" evidence="2">
    <location>
        <begin position="142"/>
        <end position="187"/>
    </location>
</feature>
<gene>
    <name evidence="3" type="ORF">J7W16_03115</name>
</gene>
<keyword evidence="4" id="KW-1185">Reference proteome</keyword>
<proteinExistence type="predicted"/>
<dbReference type="Pfam" id="PF01476">
    <property type="entry name" value="LysM"/>
    <property type="match status" value="3"/>
</dbReference>
<evidence type="ECO:0000313" key="3">
    <source>
        <dbReference type="EMBL" id="MBP3950109.1"/>
    </source>
</evidence>
<evidence type="ECO:0000256" key="1">
    <source>
        <dbReference type="SAM" id="SignalP"/>
    </source>
</evidence>
<evidence type="ECO:0000259" key="2">
    <source>
        <dbReference type="PROSITE" id="PS51782"/>
    </source>
</evidence>
<dbReference type="PANTHER" id="PTHR33734">
    <property type="entry name" value="LYSM DOMAIN-CONTAINING GPI-ANCHORED PROTEIN 2"/>
    <property type="match status" value="1"/>
</dbReference>
<feature type="domain" description="LysM" evidence="2">
    <location>
        <begin position="84"/>
        <end position="129"/>
    </location>
</feature>
<sequence length="190" mass="20196">MKKSTKILAPTLAMGMVLGTTSFSASAATTVESGDTLWGIAQEHDVTVEELMEMNGDLDPRAIPIGTEIQVNAEGNNNQSGDVVTHTVQPGNTLSGIASVYDGVTLNDLYEMNPGIDPYNLMIGSEVAVADHSNDNSSTDVVYHTIQPGNTYFEIANAYDGVTVEDLIEANPNVDHRSLTVGSQIAVPVW</sequence>
<dbReference type="PROSITE" id="PS51782">
    <property type="entry name" value="LYSM"/>
    <property type="match status" value="3"/>
</dbReference>
<feature type="signal peptide" evidence="1">
    <location>
        <begin position="1"/>
        <end position="27"/>
    </location>
</feature>
<dbReference type="InterPro" id="IPR036779">
    <property type="entry name" value="LysM_dom_sf"/>
</dbReference>
<dbReference type="AlphaFoldDB" id="A0A940WY53"/>
<dbReference type="Proteomes" id="UP000678228">
    <property type="component" value="Unassembled WGS sequence"/>
</dbReference>
<dbReference type="EMBL" id="JAGKSQ010000001">
    <property type="protein sequence ID" value="MBP3950109.1"/>
    <property type="molecule type" value="Genomic_DNA"/>
</dbReference>
<accession>A0A940WY53</accession>
<dbReference type="PANTHER" id="PTHR33734:SF22">
    <property type="entry name" value="MEMBRANE-BOUND LYTIC MUREIN TRANSGLYCOSYLASE D"/>
    <property type="match status" value="1"/>
</dbReference>
<feature type="domain" description="LysM" evidence="2">
    <location>
        <begin position="27"/>
        <end position="71"/>
    </location>
</feature>
<comment type="caution">
    <text evidence="3">The sequence shown here is derived from an EMBL/GenBank/DDBJ whole genome shotgun (WGS) entry which is preliminary data.</text>
</comment>
<keyword evidence="1" id="KW-0732">Signal</keyword>
<dbReference type="RefSeq" id="WP_210595722.1">
    <property type="nucleotide sequence ID" value="NZ_JAGKSQ010000001.1"/>
</dbReference>